<dbReference type="GO" id="GO:0046872">
    <property type="term" value="F:metal ion binding"/>
    <property type="evidence" value="ECO:0007669"/>
    <property type="project" value="UniProtKB-KW"/>
</dbReference>
<dbReference type="AlphaFoldDB" id="A0A5J4X7B9"/>
<feature type="compositionally biased region" description="Polar residues" evidence="4">
    <location>
        <begin position="122"/>
        <end position="142"/>
    </location>
</feature>
<reference evidence="6 7" key="1">
    <citation type="submission" date="2019-03" db="EMBL/GenBank/DDBJ databases">
        <title>Single cell metagenomics reveals metabolic interactions within the superorganism composed of flagellate Streblomastix strix and complex community of Bacteroidetes bacteria on its surface.</title>
        <authorList>
            <person name="Treitli S.C."/>
            <person name="Kolisko M."/>
            <person name="Husnik F."/>
            <person name="Keeling P."/>
            <person name="Hampl V."/>
        </authorList>
    </citation>
    <scope>NUCLEOTIDE SEQUENCE [LARGE SCALE GENOMIC DNA]</scope>
    <source>
        <strain evidence="6">ST1C</strain>
    </source>
</reference>
<evidence type="ECO:0000256" key="4">
    <source>
        <dbReference type="SAM" id="MobiDB-lite"/>
    </source>
</evidence>
<comment type="similarity">
    <text evidence="1">Belongs to the hemerythrin family.</text>
</comment>
<keyword evidence="5" id="KW-0472">Membrane</keyword>
<evidence type="ECO:0000256" key="5">
    <source>
        <dbReference type="SAM" id="Phobius"/>
    </source>
</evidence>
<dbReference type="Gene3D" id="1.20.120.50">
    <property type="entry name" value="Hemerythrin-like"/>
    <property type="match status" value="1"/>
</dbReference>
<dbReference type="Proteomes" id="UP000324800">
    <property type="component" value="Unassembled WGS sequence"/>
</dbReference>
<evidence type="ECO:0008006" key="8">
    <source>
        <dbReference type="Google" id="ProtNLM"/>
    </source>
</evidence>
<evidence type="ECO:0000256" key="1">
    <source>
        <dbReference type="ARBA" id="ARBA00010587"/>
    </source>
</evidence>
<organism evidence="6 7">
    <name type="scientific">Streblomastix strix</name>
    <dbReference type="NCBI Taxonomy" id="222440"/>
    <lineage>
        <taxon>Eukaryota</taxon>
        <taxon>Metamonada</taxon>
        <taxon>Preaxostyla</taxon>
        <taxon>Oxymonadida</taxon>
        <taxon>Streblomastigidae</taxon>
        <taxon>Streblomastix</taxon>
    </lineage>
</organism>
<evidence type="ECO:0000256" key="2">
    <source>
        <dbReference type="ARBA" id="ARBA00022723"/>
    </source>
</evidence>
<accession>A0A5J4X7B9</accession>
<feature type="region of interest" description="Disordered" evidence="4">
    <location>
        <begin position="104"/>
        <end position="155"/>
    </location>
</feature>
<keyword evidence="3" id="KW-0408">Iron</keyword>
<evidence type="ECO:0000313" key="6">
    <source>
        <dbReference type="EMBL" id="KAA6402923.1"/>
    </source>
</evidence>
<evidence type="ECO:0000256" key="3">
    <source>
        <dbReference type="ARBA" id="ARBA00023004"/>
    </source>
</evidence>
<keyword evidence="2" id="KW-0479">Metal-binding</keyword>
<dbReference type="InterPro" id="IPR035938">
    <property type="entry name" value="Hemerythrin-like_sf"/>
</dbReference>
<feature type="compositionally biased region" description="Polar residues" evidence="4">
    <location>
        <begin position="11"/>
        <end position="23"/>
    </location>
</feature>
<gene>
    <name evidence="6" type="ORF">EZS28_001547</name>
</gene>
<sequence>MLKDTKDDLSLNESESLKEQISSRPWIDSRAYSESNQNLASNARLQLQSPYNQYGVGNAAVGFQKQSSTEHSAVNSELELESYNGATKLFGSIVRTLSQKKLFSNQDTSNSQHSLHSKESISQHGSPRIINQQSQKGGNSLYQHGMKSPVKKESIENSLNGKVTSSPLTEQQTDQMINQQKLYREPTTPSSQNYIDANLNRFRESSNTGTQNISDGSQHPLRESAISTSQRQDDGSQTLQRLSLLRKQSQSSIVPDTTNQVDDEIANILDKMMGQTSSSVIQPSIYQQQSSQMFALKQQIHKQQSALFGQQSSLLGQQSSLHGQSTLIGQQSSLHGQSQSLVQPNLKSQQSGAIIHNNLESHNLLDGKVTQDTNNNQVNQVSSAVDNEGQVKNKVKLTDEEQLKQENIDHLYELEKQLNPKNHPVLLISKPEIKRKRRVFQNAVPVKTITLIMGMYIVLVVALLGVTGIDIMTTYIIKPWPTRLGLAGLRAASAQLLHFLSLHLLIESEGVLNDSFNLRSSPGWRGLEHLNVDREIVMQVFGNFTEYLRHLHDLSRFGEVVEIGDEILDPAIVYDTFGIKNVHDTLFSPSACFMSNQTICEQRPDRMPTTSMGQGVMINGVEQMMQQLFRSAELILLRGIQELNSKQSALIYINTALSFDLGDGLDKIADVLASDGTSKVSTQRIFLIIVSVADMLIILIIFAYIFFHIQSKLDHVSYKTGRIRELIPMEETMAIRWNKLFVLGEAKMDDLHQAVVENAGEMMSHMIKGEDRLVLNIAEQSLRALQQHREYELKTFPSDLGDDFLEGHKQLLLEMEKQFEFLMKMFEDGFDVKDGMSALFSHFIDIHINEDDRIILEYGKLLASEGISKGDIKKQKNEESKDVDIS</sequence>
<protein>
    <recommendedName>
        <fullName evidence="8">Hemerythrin-like domain-containing protein</fullName>
    </recommendedName>
</protein>
<dbReference type="EMBL" id="SNRW01000163">
    <property type="protein sequence ID" value="KAA6402923.1"/>
    <property type="molecule type" value="Genomic_DNA"/>
</dbReference>
<feature type="region of interest" description="Disordered" evidence="4">
    <location>
        <begin position="1"/>
        <end position="24"/>
    </location>
</feature>
<evidence type="ECO:0000313" key="7">
    <source>
        <dbReference type="Proteomes" id="UP000324800"/>
    </source>
</evidence>
<name>A0A5J4X7B9_9EUKA</name>
<feature type="transmembrane region" description="Helical" evidence="5">
    <location>
        <begin position="685"/>
        <end position="707"/>
    </location>
</feature>
<feature type="transmembrane region" description="Helical" evidence="5">
    <location>
        <begin position="451"/>
        <end position="477"/>
    </location>
</feature>
<keyword evidence="5" id="KW-0812">Transmembrane</keyword>
<comment type="caution">
    <text evidence="6">The sequence shown here is derived from an EMBL/GenBank/DDBJ whole genome shotgun (WGS) entry which is preliminary data.</text>
</comment>
<feature type="compositionally biased region" description="Polar residues" evidence="4">
    <location>
        <begin position="104"/>
        <end position="115"/>
    </location>
</feature>
<proteinExistence type="inferred from homology"/>
<keyword evidence="5" id="KW-1133">Transmembrane helix</keyword>